<dbReference type="PANTHER" id="PTHR43742">
    <property type="entry name" value="TRIMETHYLAMINE-N-OXIDE REDUCTASE"/>
    <property type="match status" value="1"/>
</dbReference>
<evidence type="ECO:0000256" key="1">
    <source>
        <dbReference type="ARBA" id="ARBA00010312"/>
    </source>
</evidence>
<evidence type="ECO:0000256" key="2">
    <source>
        <dbReference type="ARBA" id="ARBA00022723"/>
    </source>
</evidence>
<dbReference type="SMART" id="SM00926">
    <property type="entry name" value="Molybdop_Fe4S4"/>
    <property type="match status" value="1"/>
</dbReference>
<keyword evidence="2" id="KW-0479">Metal-binding</keyword>
<dbReference type="GO" id="GO:0016491">
    <property type="term" value="F:oxidoreductase activity"/>
    <property type="evidence" value="ECO:0007669"/>
    <property type="project" value="InterPro"/>
</dbReference>
<dbReference type="InterPro" id="IPR006657">
    <property type="entry name" value="MoPterin_dinucl-bd_dom"/>
</dbReference>
<dbReference type="Gene3D" id="3.40.50.740">
    <property type="match status" value="2"/>
</dbReference>
<dbReference type="Pfam" id="PF00384">
    <property type="entry name" value="Molybdopterin"/>
    <property type="match status" value="1"/>
</dbReference>
<feature type="domain" description="4Fe-4S Mo/W bis-MGD-type" evidence="5">
    <location>
        <begin position="7"/>
        <end position="64"/>
    </location>
</feature>
<accession>A0A1X0IG56</accession>
<evidence type="ECO:0000313" key="7">
    <source>
        <dbReference type="Proteomes" id="UP000192513"/>
    </source>
</evidence>
<dbReference type="Pfam" id="PF01568">
    <property type="entry name" value="Molydop_binding"/>
    <property type="match status" value="1"/>
</dbReference>
<dbReference type="Gene3D" id="2.20.25.90">
    <property type="entry name" value="ADC-like domains"/>
    <property type="match status" value="1"/>
</dbReference>
<evidence type="ECO:0000256" key="4">
    <source>
        <dbReference type="ARBA" id="ARBA00023014"/>
    </source>
</evidence>
<dbReference type="Pfam" id="PF04879">
    <property type="entry name" value="Molybdop_Fe4S4"/>
    <property type="match status" value="1"/>
</dbReference>
<dbReference type="GO" id="GO:0043546">
    <property type="term" value="F:molybdopterin cofactor binding"/>
    <property type="evidence" value="ECO:0007669"/>
    <property type="project" value="InterPro"/>
</dbReference>
<keyword evidence="7" id="KW-1185">Reference proteome</keyword>
<dbReference type="PROSITE" id="PS51669">
    <property type="entry name" value="4FE4S_MOW_BIS_MGD"/>
    <property type="match status" value="1"/>
</dbReference>
<dbReference type="AlphaFoldDB" id="A0A1X0IG56"/>
<dbReference type="Proteomes" id="UP000192513">
    <property type="component" value="Unassembled WGS sequence"/>
</dbReference>
<keyword evidence="4" id="KW-0411">Iron-sulfur</keyword>
<gene>
    <name evidence="6" type="ORF">BST39_04615</name>
</gene>
<keyword evidence="3" id="KW-0408">Iron</keyword>
<evidence type="ECO:0000313" key="6">
    <source>
        <dbReference type="EMBL" id="ORB45498.1"/>
    </source>
</evidence>
<dbReference type="OrthoDB" id="7376058at2"/>
<dbReference type="SUPFAM" id="SSF53706">
    <property type="entry name" value="Formate dehydrogenase/DMSO reductase, domains 1-3"/>
    <property type="match status" value="1"/>
</dbReference>
<protein>
    <recommendedName>
        <fullName evidence="5">4Fe-4S Mo/W bis-MGD-type domain-containing protein</fullName>
    </recommendedName>
</protein>
<name>A0A1X0IG56_9MYCO</name>
<dbReference type="Gene3D" id="2.40.40.20">
    <property type="match status" value="1"/>
</dbReference>
<dbReference type="InterPro" id="IPR009010">
    <property type="entry name" value="Asp_de-COase-like_dom_sf"/>
</dbReference>
<dbReference type="PANTHER" id="PTHR43742:SF2">
    <property type="entry name" value="ASSIMILATORY NITRATE REDUCTASE CATALYTIC SUBUNIT"/>
    <property type="match status" value="1"/>
</dbReference>
<dbReference type="InterPro" id="IPR006656">
    <property type="entry name" value="Mopterin_OxRdtase"/>
</dbReference>
<evidence type="ECO:0000256" key="3">
    <source>
        <dbReference type="ARBA" id="ARBA00023004"/>
    </source>
</evidence>
<comment type="similarity">
    <text evidence="1">Belongs to the prokaryotic molybdopterin-containing oxidoreductase family.</text>
</comment>
<evidence type="ECO:0000259" key="5">
    <source>
        <dbReference type="PROSITE" id="PS51669"/>
    </source>
</evidence>
<dbReference type="RefSeq" id="WP_083169501.1">
    <property type="nucleotide sequence ID" value="NZ_AP022619.1"/>
</dbReference>
<dbReference type="InterPro" id="IPR006963">
    <property type="entry name" value="Mopterin_OxRdtase_4Fe-4S_dom"/>
</dbReference>
<reference evidence="6 7" key="1">
    <citation type="submission" date="2017-02" db="EMBL/GenBank/DDBJ databases">
        <title>The new phylogeny of genus Mycobacterium.</title>
        <authorList>
            <person name="Tortoli E."/>
            <person name="Trovato A."/>
            <person name="Cirillo D.M."/>
        </authorList>
    </citation>
    <scope>NUCLEOTIDE SEQUENCE [LARGE SCALE GENOMIC DNA]</scope>
    <source>
        <strain evidence="6 7">DSM 45000</strain>
    </source>
</reference>
<organism evidence="6 7">
    <name type="scientific">Mycobacterium paraseoulense</name>
    <dbReference type="NCBI Taxonomy" id="590652"/>
    <lineage>
        <taxon>Bacteria</taxon>
        <taxon>Bacillati</taxon>
        <taxon>Actinomycetota</taxon>
        <taxon>Actinomycetes</taxon>
        <taxon>Mycobacteriales</taxon>
        <taxon>Mycobacteriaceae</taxon>
        <taxon>Mycobacterium</taxon>
    </lineage>
</organism>
<dbReference type="GO" id="GO:0046872">
    <property type="term" value="F:metal ion binding"/>
    <property type="evidence" value="ECO:0007669"/>
    <property type="project" value="UniProtKB-KW"/>
</dbReference>
<dbReference type="InterPro" id="IPR050612">
    <property type="entry name" value="Prok_Mopterin_Oxidored"/>
</dbReference>
<dbReference type="EMBL" id="MVIE01000004">
    <property type="protein sequence ID" value="ORB45498.1"/>
    <property type="molecule type" value="Genomic_DNA"/>
</dbReference>
<dbReference type="STRING" id="590652.BST39_04615"/>
<comment type="caution">
    <text evidence="6">The sequence shown here is derived from an EMBL/GenBank/DDBJ whole genome shotgun (WGS) entry which is preliminary data.</text>
</comment>
<dbReference type="Gene3D" id="3.40.228.10">
    <property type="entry name" value="Dimethylsulfoxide Reductase, domain 2"/>
    <property type="match status" value="1"/>
</dbReference>
<dbReference type="GO" id="GO:0051536">
    <property type="term" value="F:iron-sulfur cluster binding"/>
    <property type="evidence" value="ECO:0007669"/>
    <property type="project" value="UniProtKB-KW"/>
</dbReference>
<sequence length="699" mass="76072">MATESETTIVRSTFCRICESRCGIDVQVQGGRITRIGPDKANPYSWQDFCSKGRSAAEVVYHPRRLKWPMRRVDGGYRRASWAEATEDIARRLNAIRDRFGPDSIAAYLGNPVGFNGANVAWFASFVRALGTNNMFSVSSVDQNNLERVCYEMYGRWLIPLVPDVDECDYFLLVGMNPAVSTFGWIHNVPNGWRRVLTRQADGATVVIVDPNRTQSAEQASRHISVWPGQDWALLLAMLAVIVRNRLARFPDQPAVTGLGELDRLAREVDLTDLAMRCRVPADVIESTARGFASARTAMCVAHTGVAHNGEGVLAEWLSHVLNAITGRLDTVGGRRFEPGYTSIKDSFGTSPPKPSRVRSLPAVAGARSLAELADEILTPGDGQIKALICNSGNPVISGPHGNRLEGALAQLDLLVAIDLVQRESHAHADWLLPAAHFLERDDFLPIYSSFEDQPFAQLAQAVVQPPDDAREEWMFFRDLALALELPMFGPATASMTPRAMWKKLVDDGGKLSWSDVEGSPHGVVYGDKEYGRLAEAVATSDGAVHLAPEPFLQRVRAVLDAAPASPSPDWPLLLSNQRWKSAMNSWLNDTPTALKRQSANTVYLNTDDAAPLGISSGDVVRVSSRTATLECTAEVSSAPRQGVVILGHGWGSRVFDPHGAEPPAAYGVNRNALVADADVDPLSGTPAFGIVEVRVAKV</sequence>
<dbReference type="SUPFAM" id="SSF50692">
    <property type="entry name" value="ADC-like"/>
    <property type="match status" value="1"/>
</dbReference>
<proteinExistence type="inferred from homology"/>